<feature type="transmembrane region" description="Helical" evidence="2">
    <location>
        <begin position="45"/>
        <end position="65"/>
    </location>
</feature>
<protein>
    <submittedName>
        <fullName evidence="3">Transmembrane protein</fullName>
    </submittedName>
</protein>
<evidence type="ECO:0000313" key="4">
    <source>
        <dbReference type="Proteomes" id="UP000036367"/>
    </source>
</evidence>
<dbReference type="EMBL" id="LECT01000007">
    <property type="protein sequence ID" value="KLU07239.1"/>
    <property type="molecule type" value="Genomic_DNA"/>
</dbReference>
<dbReference type="PATRIC" id="fig|595434.4.peg.999"/>
<name>A0A0J1EP22_RHOIS</name>
<reference evidence="3" key="1">
    <citation type="submission" date="2015-05" db="EMBL/GenBank/DDBJ databases">
        <title>Permanent draft genome of Rhodopirellula islandicus K833.</title>
        <authorList>
            <person name="Kizina J."/>
            <person name="Richter M."/>
            <person name="Glockner F.O."/>
            <person name="Harder J."/>
        </authorList>
    </citation>
    <scope>NUCLEOTIDE SEQUENCE [LARGE SCALE GENOMIC DNA]</scope>
    <source>
        <strain evidence="3">K833</strain>
    </source>
</reference>
<feature type="region of interest" description="Disordered" evidence="1">
    <location>
        <begin position="71"/>
        <end position="95"/>
    </location>
</feature>
<keyword evidence="4" id="KW-1185">Reference proteome</keyword>
<dbReference type="OrthoDB" id="9956828at2"/>
<organism evidence="3 4">
    <name type="scientific">Rhodopirellula islandica</name>
    <dbReference type="NCBI Taxonomy" id="595434"/>
    <lineage>
        <taxon>Bacteria</taxon>
        <taxon>Pseudomonadati</taxon>
        <taxon>Planctomycetota</taxon>
        <taxon>Planctomycetia</taxon>
        <taxon>Pirellulales</taxon>
        <taxon>Pirellulaceae</taxon>
        <taxon>Rhodopirellula</taxon>
    </lineage>
</organism>
<dbReference type="Proteomes" id="UP000036367">
    <property type="component" value="Unassembled WGS sequence"/>
</dbReference>
<dbReference type="AlphaFoldDB" id="A0A0J1EP22"/>
<keyword evidence="2" id="KW-0472">Membrane</keyword>
<sequence length="95" mass="10874">MQYLIKLLFRTATKAILLIGLFYLYSLLQAHVLHVDEDRRLLRDFPSDICFMLLFVSFVASFVQVEREAKDQNSSSPSADLESHLVRADQNGLPS</sequence>
<keyword evidence="2 3" id="KW-0812">Transmembrane</keyword>
<proteinExistence type="predicted"/>
<dbReference type="STRING" id="595434.RISK_001040"/>
<comment type="caution">
    <text evidence="3">The sequence shown here is derived from an EMBL/GenBank/DDBJ whole genome shotgun (WGS) entry which is preliminary data.</text>
</comment>
<accession>A0A0J1EP22</accession>
<dbReference type="RefSeq" id="WP_047812978.1">
    <property type="nucleotide sequence ID" value="NZ_LECT01000007.1"/>
</dbReference>
<gene>
    <name evidence="3" type="ORF">RISK_001040</name>
</gene>
<evidence type="ECO:0000313" key="3">
    <source>
        <dbReference type="EMBL" id="KLU07239.1"/>
    </source>
</evidence>
<evidence type="ECO:0000256" key="2">
    <source>
        <dbReference type="SAM" id="Phobius"/>
    </source>
</evidence>
<keyword evidence="2" id="KW-1133">Transmembrane helix</keyword>
<evidence type="ECO:0000256" key="1">
    <source>
        <dbReference type="SAM" id="MobiDB-lite"/>
    </source>
</evidence>
<feature type="transmembrane region" description="Helical" evidence="2">
    <location>
        <begin position="7"/>
        <end position="25"/>
    </location>
</feature>